<accession>X0SJD3</accession>
<gene>
    <name evidence="1" type="ORF">S01H1_09057</name>
</gene>
<dbReference type="AlphaFoldDB" id="X0SJD3"/>
<dbReference type="EMBL" id="BARS01004631">
    <property type="protein sequence ID" value="GAF81203.1"/>
    <property type="molecule type" value="Genomic_DNA"/>
</dbReference>
<name>X0SJD3_9ZZZZ</name>
<dbReference type="Gene3D" id="3.90.1150.10">
    <property type="entry name" value="Aspartate Aminotransferase, domain 1"/>
    <property type="match status" value="1"/>
</dbReference>
<reference evidence="1" key="1">
    <citation type="journal article" date="2014" name="Front. Microbiol.">
        <title>High frequency of phylogenetically diverse reductive dehalogenase-homologous genes in deep subseafloor sedimentary metagenomes.</title>
        <authorList>
            <person name="Kawai M."/>
            <person name="Futagami T."/>
            <person name="Toyoda A."/>
            <person name="Takaki Y."/>
            <person name="Nishi S."/>
            <person name="Hori S."/>
            <person name="Arai W."/>
            <person name="Tsubouchi T."/>
            <person name="Morono Y."/>
            <person name="Uchiyama I."/>
            <person name="Ito T."/>
            <person name="Fujiyama A."/>
            <person name="Inagaki F."/>
            <person name="Takami H."/>
        </authorList>
    </citation>
    <scope>NUCLEOTIDE SEQUENCE</scope>
    <source>
        <strain evidence="1">Expedition CK06-06</strain>
    </source>
</reference>
<protein>
    <recommendedName>
        <fullName evidence="2">Glutamate-1-semialdehyde 2,1-aminomutase</fullName>
    </recommendedName>
</protein>
<proteinExistence type="predicted"/>
<organism evidence="1">
    <name type="scientific">marine sediment metagenome</name>
    <dbReference type="NCBI Taxonomy" id="412755"/>
    <lineage>
        <taxon>unclassified sequences</taxon>
        <taxon>metagenomes</taxon>
        <taxon>ecological metagenomes</taxon>
    </lineage>
</organism>
<evidence type="ECO:0008006" key="2">
    <source>
        <dbReference type="Google" id="ProtNLM"/>
    </source>
</evidence>
<comment type="caution">
    <text evidence="1">The sequence shown here is derived from an EMBL/GenBank/DDBJ whole genome shotgun (WGS) entry which is preliminary data.</text>
</comment>
<feature type="non-terminal residue" evidence="1">
    <location>
        <position position="1"/>
    </location>
</feature>
<evidence type="ECO:0000313" key="1">
    <source>
        <dbReference type="EMBL" id="GAF81203.1"/>
    </source>
</evidence>
<dbReference type="InterPro" id="IPR015422">
    <property type="entry name" value="PyrdxlP-dep_Trfase_small"/>
</dbReference>
<sequence>VYLAPSQFEAGFLSLAHSEQDIDRTIEAAEAALASSKG</sequence>